<feature type="transmembrane region" description="Helical" evidence="1">
    <location>
        <begin position="150"/>
        <end position="172"/>
    </location>
</feature>
<evidence type="ECO:0000313" key="2">
    <source>
        <dbReference type="EMBL" id="MBB5347439.1"/>
    </source>
</evidence>
<dbReference type="AlphaFoldDB" id="A0A840V157"/>
<dbReference type="NCBIfam" id="NF037970">
    <property type="entry name" value="vanZ_1"/>
    <property type="match status" value="1"/>
</dbReference>
<keyword evidence="1" id="KW-0472">Membrane</keyword>
<dbReference type="EMBL" id="JACHEO010000004">
    <property type="protein sequence ID" value="MBB5347439.1"/>
    <property type="molecule type" value="Genomic_DNA"/>
</dbReference>
<dbReference type="Proteomes" id="UP000539642">
    <property type="component" value="Unassembled WGS sequence"/>
</dbReference>
<reference evidence="2 3" key="1">
    <citation type="submission" date="2020-08" db="EMBL/GenBank/DDBJ databases">
        <title>Genomic Encyclopedia of Type Strains, Phase IV (KMG-IV): sequencing the most valuable type-strain genomes for metagenomic binning, comparative biology and taxonomic classification.</title>
        <authorList>
            <person name="Goeker M."/>
        </authorList>
    </citation>
    <scope>NUCLEOTIDE SEQUENCE [LARGE SCALE GENOMIC DNA]</scope>
    <source>
        <strain evidence="2 3">DSM 28570</strain>
    </source>
</reference>
<dbReference type="RefSeq" id="WP_183349208.1">
    <property type="nucleotide sequence ID" value="NZ_JACHEO010000004.1"/>
</dbReference>
<evidence type="ECO:0000256" key="1">
    <source>
        <dbReference type="SAM" id="Phobius"/>
    </source>
</evidence>
<evidence type="ECO:0008006" key="4">
    <source>
        <dbReference type="Google" id="ProtNLM"/>
    </source>
</evidence>
<name>A0A840V157_9BACT</name>
<proteinExistence type="predicted"/>
<keyword evidence="1" id="KW-1133">Transmembrane helix</keyword>
<feature type="transmembrane region" description="Helical" evidence="1">
    <location>
        <begin position="40"/>
        <end position="59"/>
    </location>
</feature>
<keyword evidence="3" id="KW-1185">Reference proteome</keyword>
<sequence>MSDNRTMRYLAIAYVLLIYATSGWMRDLSTLARQIVGDGLGLGMTTGLVVILGVILFTIHRSHRPLAVLPYLPVLLGYGLALVWLEIPEERFHLLQYGILSLLCSRALPNSLHGVRRHLLAFMLVCLAGAGDELIQWLRPNRVGDLRDIVINAIAALLAQALIAITASSATAGRAGAIDTQREVRPPTADV</sequence>
<accession>A0A840V157</accession>
<comment type="caution">
    <text evidence="2">The sequence shown here is derived from an EMBL/GenBank/DDBJ whole genome shotgun (WGS) entry which is preliminary data.</text>
</comment>
<feature type="transmembrane region" description="Helical" evidence="1">
    <location>
        <begin position="66"/>
        <end position="85"/>
    </location>
</feature>
<gene>
    <name evidence="2" type="ORF">HNQ81_001155</name>
</gene>
<organism evidence="2 3">
    <name type="scientific">Desulfoprunum benzoelyticum</name>
    <dbReference type="NCBI Taxonomy" id="1506996"/>
    <lineage>
        <taxon>Bacteria</taxon>
        <taxon>Pseudomonadati</taxon>
        <taxon>Thermodesulfobacteriota</taxon>
        <taxon>Desulfobulbia</taxon>
        <taxon>Desulfobulbales</taxon>
        <taxon>Desulfobulbaceae</taxon>
        <taxon>Desulfoprunum</taxon>
    </lineage>
</organism>
<protein>
    <recommendedName>
        <fullName evidence="4">VanZ-like domain-containing protein</fullName>
    </recommendedName>
</protein>
<evidence type="ECO:0000313" key="3">
    <source>
        <dbReference type="Proteomes" id="UP000539642"/>
    </source>
</evidence>
<feature type="transmembrane region" description="Helical" evidence="1">
    <location>
        <begin position="7"/>
        <end position="25"/>
    </location>
</feature>
<keyword evidence="1" id="KW-0812">Transmembrane</keyword>